<accession>A0A3B0Y576</accession>
<reference evidence="1" key="1">
    <citation type="submission" date="2018-06" db="EMBL/GenBank/DDBJ databases">
        <authorList>
            <person name="Zhirakovskaya E."/>
        </authorList>
    </citation>
    <scope>NUCLEOTIDE SEQUENCE</scope>
</reference>
<dbReference type="AlphaFoldDB" id="A0A3B0Y576"/>
<dbReference type="EMBL" id="UOFL01000063">
    <property type="protein sequence ID" value="VAW74751.1"/>
    <property type="molecule type" value="Genomic_DNA"/>
</dbReference>
<proteinExistence type="predicted"/>
<gene>
    <name evidence="1" type="ORF">MNBD_GAMMA12-2</name>
</gene>
<evidence type="ECO:0000313" key="1">
    <source>
        <dbReference type="EMBL" id="VAW74751.1"/>
    </source>
</evidence>
<organism evidence="1">
    <name type="scientific">hydrothermal vent metagenome</name>
    <dbReference type="NCBI Taxonomy" id="652676"/>
    <lineage>
        <taxon>unclassified sequences</taxon>
        <taxon>metagenomes</taxon>
        <taxon>ecological metagenomes</taxon>
    </lineage>
</organism>
<sequence length="392" mass="43691">MNTTIYRALICILVFPLVGTGNSWADETKPIIVNPEKKKLVGLKLQIIPAVGAKPFTHHIDFTVYKQKGDKRSLSVRTDDLDNGAVHIKNLEPGSYYVVAEYEKAWPSGKVKSGTYVKVRKGKLAYYIFNMNLGKVTVRNKVSDSEDSSLANVVDVTMYNSSSKEVGEFTGESQSIWVRPGQYEIIAKFGAKHGKSTGLFSIKANDNILKVFTFNMALFKLKATKNNTGELLEDVLYRIYTIADNKKGSQVWGCAEEIRGPRTGCWADSSSLGSKTGGLVIHPGKYMLTAEHNNGALMKINVEIKKNETKAHIFKFSLGTLTSTLPIDHAGYIYSKNEKNRSNYYTVISSYSRIILLEPGDYRIVVKDSRKNLVIKTKEFKISKNKTTSLGL</sequence>
<protein>
    <submittedName>
        <fullName evidence="1">Uncharacterized protein</fullName>
    </submittedName>
</protein>
<name>A0A3B0Y576_9ZZZZ</name>